<proteinExistence type="predicted"/>
<feature type="compositionally biased region" description="Polar residues" evidence="1">
    <location>
        <begin position="144"/>
        <end position="154"/>
    </location>
</feature>
<dbReference type="AlphaFoldDB" id="A0A060SZ64"/>
<keyword evidence="4" id="KW-1185">Reference proteome</keyword>
<dbReference type="InterPro" id="IPR045341">
    <property type="entry name" value="DUF6532"/>
</dbReference>
<organism evidence="3 4">
    <name type="scientific">Pycnoporus cinnabarinus</name>
    <name type="common">Cinnabar-red polypore</name>
    <name type="synonym">Trametes cinnabarina</name>
    <dbReference type="NCBI Taxonomy" id="5643"/>
    <lineage>
        <taxon>Eukaryota</taxon>
        <taxon>Fungi</taxon>
        <taxon>Dikarya</taxon>
        <taxon>Basidiomycota</taxon>
        <taxon>Agaricomycotina</taxon>
        <taxon>Agaricomycetes</taxon>
        <taxon>Polyporales</taxon>
        <taxon>Polyporaceae</taxon>
        <taxon>Trametes</taxon>
    </lineage>
</organism>
<evidence type="ECO:0000259" key="2">
    <source>
        <dbReference type="Pfam" id="PF20149"/>
    </source>
</evidence>
<evidence type="ECO:0000313" key="3">
    <source>
        <dbReference type="EMBL" id="CDO77808.1"/>
    </source>
</evidence>
<feature type="compositionally biased region" description="Low complexity" evidence="1">
    <location>
        <begin position="126"/>
        <end position="141"/>
    </location>
</feature>
<dbReference type="OMA" id="MAIECCI"/>
<sequence length="430" mass="48487">MRPSQETNGQQLREYNITPLSQIRGVGQIPEQRVDYQTQATPQPRKDDSRAYPGCFQDLYSDDDNGPEVFDDYVAHPHALLGAQMYGSAASRTDESMREPSPEAGARTVYDNDYEDEPEPWHSSDRSPSFRQCSSSPSVVSYAGTRQDSHMPSSSAIRPVVAALSRRALTSQLLQLDEQESSRKVRRIVEPREGRHCARKGDYEPEAQEILCEAVVLFKSYVCSQDAYPNKLTEKTWAVEAWQCAAAMLSIQMAPDHEILTVVAKYSWNLRGEVKTTARALVQGAFGFKTGLSPSSRVFNQERTAFLKRGRAFVYEIIGETMEDHVGLYEAEIIQDVVNRIFYKSPTDDGIKVADVYTPFPFVGLALVLMAIECCIDEWESGVFCKVTFSEENYSAIYQRHLQEMRSFEAESGADRILTEICNQITSRGR</sequence>
<reference evidence="3" key="1">
    <citation type="submission" date="2014-01" db="EMBL/GenBank/DDBJ databases">
        <title>The genome of the white-rot fungus Pycnoporus cinnabarinus: a basidiomycete model with a versatile arsenal for lignocellulosic biomass breakdown.</title>
        <authorList>
            <person name="Levasseur A."/>
            <person name="Lomascolo A."/>
            <person name="Ruiz-Duenas F.J."/>
            <person name="Uzan E."/>
            <person name="Piumi F."/>
            <person name="Kues U."/>
            <person name="Ram A.F.J."/>
            <person name="Murat C."/>
            <person name="Haon M."/>
            <person name="Benoit I."/>
            <person name="Arfi Y."/>
            <person name="Chevret D."/>
            <person name="Drula E."/>
            <person name="Kwon M.J."/>
            <person name="Gouret P."/>
            <person name="Lesage-Meessen L."/>
            <person name="Lombard V."/>
            <person name="Mariette J."/>
            <person name="Noirot C."/>
            <person name="Park J."/>
            <person name="Patyshakuliyeva A."/>
            <person name="Wieneger R.A.B."/>
            <person name="Wosten H.A.B."/>
            <person name="Martin F."/>
            <person name="Coutinho P.M."/>
            <person name="de Vries R."/>
            <person name="Martinez A.T."/>
            <person name="Klopp C."/>
            <person name="Pontarotti P."/>
            <person name="Henrissat B."/>
            <person name="Record E."/>
        </authorList>
    </citation>
    <scope>NUCLEOTIDE SEQUENCE [LARGE SCALE GENOMIC DNA]</scope>
    <source>
        <strain evidence="3">BRFM137</strain>
    </source>
</reference>
<dbReference type="STRING" id="5643.A0A060SZ64"/>
<name>A0A060SZ64_PYCCI</name>
<feature type="compositionally biased region" description="Polar residues" evidence="1">
    <location>
        <begin position="1"/>
        <end position="21"/>
    </location>
</feature>
<accession>A0A060SZ64</accession>
<feature type="domain" description="DUF6532" evidence="2">
    <location>
        <begin position="214"/>
        <end position="408"/>
    </location>
</feature>
<evidence type="ECO:0000313" key="4">
    <source>
        <dbReference type="Proteomes" id="UP000029665"/>
    </source>
</evidence>
<dbReference type="EMBL" id="CCBP010000496">
    <property type="protein sequence ID" value="CDO77808.1"/>
    <property type="molecule type" value="Genomic_DNA"/>
</dbReference>
<feature type="region of interest" description="Disordered" evidence="1">
    <location>
        <begin position="90"/>
        <end position="154"/>
    </location>
</feature>
<evidence type="ECO:0000256" key="1">
    <source>
        <dbReference type="SAM" id="MobiDB-lite"/>
    </source>
</evidence>
<comment type="caution">
    <text evidence="3">The sequence shown here is derived from an EMBL/GenBank/DDBJ whole genome shotgun (WGS) entry which is preliminary data.</text>
</comment>
<dbReference type="OrthoDB" id="3268553at2759"/>
<gene>
    <name evidence="3" type="ORF">BN946_scf184534.g3</name>
</gene>
<feature type="compositionally biased region" description="Basic and acidic residues" evidence="1">
    <location>
        <begin position="92"/>
        <end position="101"/>
    </location>
</feature>
<dbReference type="Pfam" id="PF20149">
    <property type="entry name" value="DUF6532"/>
    <property type="match status" value="1"/>
</dbReference>
<protein>
    <recommendedName>
        <fullName evidence="2">DUF6532 domain-containing protein</fullName>
    </recommendedName>
</protein>
<dbReference type="Proteomes" id="UP000029665">
    <property type="component" value="Unassembled WGS sequence"/>
</dbReference>
<feature type="region of interest" description="Disordered" evidence="1">
    <location>
        <begin position="1"/>
        <end position="63"/>
    </location>
</feature>
<dbReference type="HOGENOM" id="CLU_676431_0_0_1"/>